<evidence type="ECO:0000256" key="4">
    <source>
        <dbReference type="ARBA" id="ARBA00023054"/>
    </source>
</evidence>
<keyword evidence="3" id="KW-0732">Signal</keyword>
<dbReference type="PANTHER" id="PTHR47221:SF6">
    <property type="entry name" value="FIBRINOGEN ALPHA CHAIN"/>
    <property type="match status" value="1"/>
</dbReference>
<keyword evidence="6" id="KW-0325">Glycoprotein</keyword>
<evidence type="ECO:0000256" key="7">
    <source>
        <dbReference type="ARBA" id="ARBA00053344"/>
    </source>
</evidence>
<keyword evidence="5" id="KW-1015">Disulfide bond</keyword>
<evidence type="ECO:0000313" key="8">
    <source>
        <dbReference type="EnsemblMetazoa" id="ADAC100445-PA"/>
    </source>
</evidence>
<dbReference type="InterPro" id="IPR014716">
    <property type="entry name" value="Fibrinogen_a/b/g_C_1"/>
</dbReference>
<protein>
    <submittedName>
        <fullName evidence="8">Uncharacterized protein</fullName>
    </submittedName>
</protein>
<dbReference type="InterPro" id="IPR020837">
    <property type="entry name" value="Fibrinogen_CS"/>
</dbReference>
<reference evidence="8" key="2">
    <citation type="submission" date="2020-03" db="UniProtKB">
        <authorList>
            <consortium name="EnsemblMetazoa"/>
        </authorList>
    </citation>
    <scope>IDENTIFICATION</scope>
</reference>
<dbReference type="VEuPathDB" id="VectorBase:ADAC100445"/>
<evidence type="ECO:0000256" key="5">
    <source>
        <dbReference type="ARBA" id="ARBA00023157"/>
    </source>
</evidence>
<dbReference type="Proteomes" id="UP000000673">
    <property type="component" value="Unassembled WGS sequence"/>
</dbReference>
<dbReference type="GO" id="GO:0030246">
    <property type="term" value="F:carbohydrate binding"/>
    <property type="evidence" value="ECO:0007669"/>
    <property type="project" value="UniProtKB-ARBA"/>
</dbReference>
<organism evidence="8 9">
    <name type="scientific">Anopheles darlingi</name>
    <name type="common">Mosquito</name>
    <dbReference type="NCBI Taxonomy" id="43151"/>
    <lineage>
        <taxon>Eukaryota</taxon>
        <taxon>Metazoa</taxon>
        <taxon>Ecdysozoa</taxon>
        <taxon>Arthropoda</taxon>
        <taxon>Hexapoda</taxon>
        <taxon>Insecta</taxon>
        <taxon>Pterygota</taxon>
        <taxon>Neoptera</taxon>
        <taxon>Endopterygota</taxon>
        <taxon>Diptera</taxon>
        <taxon>Nematocera</taxon>
        <taxon>Culicoidea</taxon>
        <taxon>Culicidae</taxon>
        <taxon>Anophelinae</taxon>
        <taxon>Anopheles</taxon>
    </lineage>
</organism>
<proteinExistence type="predicted"/>
<dbReference type="SMART" id="SM00186">
    <property type="entry name" value="FBG"/>
    <property type="match status" value="1"/>
</dbReference>
<evidence type="ECO:0000313" key="9">
    <source>
        <dbReference type="Proteomes" id="UP000000673"/>
    </source>
</evidence>
<dbReference type="PROSITE" id="PS00514">
    <property type="entry name" value="FIBRINOGEN_C_1"/>
    <property type="match status" value="1"/>
</dbReference>
<dbReference type="EnsemblMetazoa" id="ADAC100445-RA">
    <property type="protein sequence ID" value="ADAC100445-PA"/>
    <property type="gene ID" value="ADAC100445"/>
</dbReference>
<dbReference type="CDD" id="cd00087">
    <property type="entry name" value="FReD"/>
    <property type="match status" value="1"/>
</dbReference>
<dbReference type="Gene3D" id="3.90.215.10">
    <property type="entry name" value="Gamma Fibrinogen, chain A, domain 1"/>
    <property type="match status" value="1"/>
</dbReference>
<dbReference type="InterPro" id="IPR037579">
    <property type="entry name" value="FIB_ANG-like"/>
</dbReference>
<dbReference type="VEuPathDB" id="VectorBase:ADAR2_008176"/>
<comment type="function">
    <text evidence="7">Lectin involved in innate immunity. Agglutinates all types of human erythrocytes, Gram-positive and Gram-negative bacteria. Has a stronger agglutinating activity towards Gram-negative bacteria than towards Gram-positive bacteria. Specifically recognizes acetyl group-containing substances on agglutinated cells. The hemagglutinating activity was inhibited by EDTA, acetyl group-containing mono- and disaccharides, N-acetyl derivatives of amino acids, other acetyl group-containing substances, propionamide and benzamide. Enhances the antimicrobial activity of big defensin against Gram-positive bacteria but not against Gram-negative bacteria.</text>
</comment>
<keyword evidence="9" id="KW-1185">Reference proteome</keyword>
<keyword evidence="2" id="KW-0964">Secreted</keyword>
<comment type="subcellular location">
    <subcellularLocation>
        <location evidence="1">Secreted</location>
    </subcellularLocation>
</comment>
<dbReference type="GO" id="GO:0005576">
    <property type="term" value="C:extracellular region"/>
    <property type="evidence" value="ECO:0007669"/>
    <property type="project" value="UniProtKB-SubCell"/>
</dbReference>
<evidence type="ECO:0000256" key="6">
    <source>
        <dbReference type="ARBA" id="ARBA00023180"/>
    </source>
</evidence>
<evidence type="ECO:0000256" key="3">
    <source>
        <dbReference type="ARBA" id="ARBA00022729"/>
    </source>
</evidence>
<name>A0A675B3N5_ANODA</name>
<dbReference type="InterPro" id="IPR002181">
    <property type="entry name" value="Fibrinogen_a/b/g_C_dom"/>
</dbReference>
<keyword evidence="4" id="KW-0175">Coiled coil</keyword>
<dbReference type="InterPro" id="IPR036056">
    <property type="entry name" value="Fibrinogen-like_C"/>
</dbReference>
<dbReference type="PROSITE" id="PS51406">
    <property type="entry name" value="FIBRINOGEN_C_2"/>
    <property type="match status" value="1"/>
</dbReference>
<evidence type="ECO:0000256" key="1">
    <source>
        <dbReference type="ARBA" id="ARBA00004613"/>
    </source>
</evidence>
<evidence type="ECO:0000256" key="2">
    <source>
        <dbReference type="ARBA" id="ARBA00022525"/>
    </source>
</evidence>
<sequence>MSQHFLALLLIALALNGGLTIGQECKNCEKKIDALSGVVNGLVKSVENLRWLSQLNGEIIAQLSFNGKLVGQNLSAVQQDLRQLLAGQLSIISDQKLVLESLTNTSRETKYTSCVDLRSQPSGIYEIRPENPFKEPYKVLCDQEYESGGWLVIQHRYEGSTNFYRNWKQYKNGFGNLDGEFWLGLDRIHELTTSKPHELVVLLEDYDGNKTYAKYDLFEIGGESQLYELTNITGYTGSAGDSLSGEKGMKFSTLDSDNDSWSGNCAVTYTGAWWYGSCHRSNLNGKYLQGETHEYATGMVWYSFRGYHYSLKSAKMMIRPRA</sequence>
<dbReference type="AlphaFoldDB" id="A0A675B3N5"/>
<dbReference type="Pfam" id="PF00147">
    <property type="entry name" value="Fibrinogen_C"/>
    <property type="match status" value="1"/>
</dbReference>
<dbReference type="FunFam" id="3.90.215.10:FF:000001">
    <property type="entry name" value="Tenascin isoform 1"/>
    <property type="match status" value="1"/>
</dbReference>
<dbReference type="SUPFAM" id="SSF56496">
    <property type="entry name" value="Fibrinogen C-terminal domain-like"/>
    <property type="match status" value="1"/>
</dbReference>
<reference evidence="9" key="1">
    <citation type="journal article" date="2010" name="BMC Genomics">
        <title>Combination of measures distinguishes pre-miRNAs from other stem-loops in the genome of the newly sequenced Anopheles darlingi.</title>
        <authorList>
            <person name="Mendes N.D."/>
            <person name="Freitas A.T."/>
            <person name="Vasconcelos A.T."/>
            <person name="Sagot M.F."/>
        </authorList>
    </citation>
    <scope>NUCLEOTIDE SEQUENCE</scope>
</reference>
<accession>A0A675B3N5</accession>
<dbReference type="PANTHER" id="PTHR47221">
    <property type="entry name" value="FIBRINOGEN ALPHA CHAIN"/>
    <property type="match status" value="1"/>
</dbReference>